<dbReference type="AlphaFoldDB" id="A0A4P9XP44"/>
<dbReference type="SUPFAM" id="SSF50182">
    <property type="entry name" value="Sm-like ribonucleoproteins"/>
    <property type="match status" value="1"/>
</dbReference>
<sequence>MEWYLSLTLFCTAIIAAIIVHATIFLVLTLLAERTSTLWDDVIVAYSKWPLLPILPLAAALIALPPLFPDMDPRLRGVLQKILGIFLIISAYWLLSSLSRGAYQRYLHQKQQQQYSNGRPLTPRELSRIKTTLMLMRRVWQVVCGFMCGVGIIMVLPGANRLGAWLYASAGLIGALVGIVIQPAVSDLLNALRLSAHQPFSLGDELIVGGFCGIVEEIAWDYIVLAADTGYRRIIPIDQLLSSTYETRARSINGVRGTITLWTDLCTNVNWWRSQIEFICNGPARTYWDGKVAELAVTECTASAKALTFTVSATDWPTLDTLKTAVLECLCDAMHPGRSHRPVASQDDAIWEQPMGVGMLYETETLATPASDMKIRAKKVDHAQETLSNTMPLERADIIWATGA</sequence>
<feature type="transmembrane region" description="Helical" evidence="1">
    <location>
        <begin position="139"/>
        <end position="159"/>
    </location>
</feature>
<feature type="transmembrane region" description="Helical" evidence="1">
    <location>
        <begin position="6"/>
        <end position="31"/>
    </location>
</feature>
<dbReference type="PANTHER" id="PTHR30566:SF25">
    <property type="entry name" value="INNER MEMBRANE PROTEIN"/>
    <property type="match status" value="1"/>
</dbReference>
<dbReference type="Gene3D" id="1.10.287.1260">
    <property type="match status" value="1"/>
</dbReference>
<evidence type="ECO:0000256" key="1">
    <source>
        <dbReference type="SAM" id="Phobius"/>
    </source>
</evidence>
<dbReference type="InterPro" id="IPR010920">
    <property type="entry name" value="LSM_dom_sf"/>
</dbReference>
<feature type="transmembrane region" description="Helical" evidence="1">
    <location>
        <begin position="77"/>
        <end position="95"/>
    </location>
</feature>
<dbReference type="Proteomes" id="UP000271241">
    <property type="component" value="Unassembled WGS sequence"/>
</dbReference>
<dbReference type="EMBL" id="KZ992678">
    <property type="protein sequence ID" value="RKP07738.1"/>
    <property type="molecule type" value="Genomic_DNA"/>
</dbReference>
<dbReference type="Pfam" id="PF00924">
    <property type="entry name" value="MS_channel_2nd"/>
    <property type="match status" value="1"/>
</dbReference>
<evidence type="ECO:0000313" key="3">
    <source>
        <dbReference type="EMBL" id="RKP07738.1"/>
    </source>
</evidence>
<keyword evidence="1" id="KW-0812">Transmembrane</keyword>
<keyword evidence="1" id="KW-0472">Membrane</keyword>
<keyword evidence="1" id="KW-1133">Transmembrane helix</keyword>
<dbReference type="GO" id="GO:0016020">
    <property type="term" value="C:membrane"/>
    <property type="evidence" value="ECO:0007669"/>
    <property type="project" value="InterPro"/>
</dbReference>
<feature type="transmembrane region" description="Helical" evidence="1">
    <location>
        <begin position="165"/>
        <end position="185"/>
    </location>
</feature>
<feature type="domain" description="Mechanosensitive ion channel MscS" evidence="2">
    <location>
        <begin position="185"/>
        <end position="245"/>
    </location>
</feature>
<evidence type="ECO:0000313" key="4">
    <source>
        <dbReference type="Proteomes" id="UP000271241"/>
    </source>
</evidence>
<gene>
    <name evidence="3" type="ORF">THASP1DRAFT_30444</name>
</gene>
<protein>
    <recommendedName>
        <fullName evidence="2">Mechanosensitive ion channel MscS domain-containing protein</fullName>
    </recommendedName>
</protein>
<dbReference type="PANTHER" id="PTHR30566">
    <property type="entry name" value="YNAI-RELATED MECHANOSENSITIVE ION CHANNEL"/>
    <property type="match status" value="1"/>
</dbReference>
<dbReference type="InterPro" id="IPR006685">
    <property type="entry name" value="MscS_channel_2nd"/>
</dbReference>
<name>A0A4P9XP44_9FUNG</name>
<evidence type="ECO:0000259" key="2">
    <source>
        <dbReference type="Pfam" id="PF00924"/>
    </source>
</evidence>
<accession>A0A4P9XP44</accession>
<organism evidence="3 4">
    <name type="scientific">Thamnocephalis sphaerospora</name>
    <dbReference type="NCBI Taxonomy" id="78915"/>
    <lineage>
        <taxon>Eukaryota</taxon>
        <taxon>Fungi</taxon>
        <taxon>Fungi incertae sedis</taxon>
        <taxon>Zoopagomycota</taxon>
        <taxon>Zoopagomycotina</taxon>
        <taxon>Zoopagomycetes</taxon>
        <taxon>Zoopagales</taxon>
        <taxon>Sigmoideomycetaceae</taxon>
        <taxon>Thamnocephalis</taxon>
    </lineage>
</organism>
<dbReference type="GO" id="GO:0055085">
    <property type="term" value="P:transmembrane transport"/>
    <property type="evidence" value="ECO:0007669"/>
    <property type="project" value="InterPro"/>
</dbReference>
<keyword evidence="4" id="KW-1185">Reference proteome</keyword>
<reference evidence="4" key="1">
    <citation type="journal article" date="2018" name="Nat. Microbiol.">
        <title>Leveraging single-cell genomics to expand the fungal tree of life.</title>
        <authorList>
            <person name="Ahrendt S.R."/>
            <person name="Quandt C.A."/>
            <person name="Ciobanu D."/>
            <person name="Clum A."/>
            <person name="Salamov A."/>
            <person name="Andreopoulos B."/>
            <person name="Cheng J.F."/>
            <person name="Woyke T."/>
            <person name="Pelin A."/>
            <person name="Henrissat B."/>
            <person name="Reynolds N.K."/>
            <person name="Benny G.L."/>
            <person name="Smith M.E."/>
            <person name="James T.Y."/>
            <person name="Grigoriev I.V."/>
        </authorList>
    </citation>
    <scope>NUCLEOTIDE SEQUENCE [LARGE SCALE GENOMIC DNA]</scope>
    <source>
        <strain evidence="4">RSA 1356</strain>
    </source>
</reference>
<dbReference type="OrthoDB" id="5584709at2759"/>
<proteinExistence type="predicted"/>
<feature type="transmembrane region" description="Helical" evidence="1">
    <location>
        <begin position="43"/>
        <end position="65"/>
    </location>
</feature>